<evidence type="ECO:0000313" key="7">
    <source>
        <dbReference type="Proteomes" id="UP000831787"/>
    </source>
</evidence>
<evidence type="ECO:0000259" key="5">
    <source>
        <dbReference type="PROSITE" id="PS50937"/>
    </source>
</evidence>
<dbReference type="Proteomes" id="UP000831787">
    <property type="component" value="Chromosome"/>
</dbReference>
<keyword evidence="4" id="KW-0804">Transcription</keyword>
<dbReference type="SMART" id="SM00422">
    <property type="entry name" value="HTH_MERR"/>
    <property type="match status" value="1"/>
</dbReference>
<protein>
    <submittedName>
        <fullName evidence="6">MerR family transcriptional regulator</fullName>
    </submittedName>
</protein>
<reference evidence="6 7" key="1">
    <citation type="submission" date="2022-04" db="EMBL/GenBank/DDBJ databases">
        <title>Halobacillus sp. isolated from saltern.</title>
        <authorList>
            <person name="Won M."/>
            <person name="Lee C.-M."/>
            <person name="Woen H.-Y."/>
            <person name="Kwon S.-W."/>
        </authorList>
    </citation>
    <scope>NUCLEOTIDE SEQUENCE [LARGE SCALE GENOMIC DNA]</scope>
    <source>
        <strain evidence="6 7">SSBR10-3</strain>
    </source>
</reference>
<sequence length="135" mass="15202">MAKTIKQAAEELKIAADTIRYYDRVGLLPNLQRDNNGYRLFSDEDMYTLEMIKCFRATNMSIEDLTKIFAVQIDDPRFPLPNGLKSLPGSAKTCWNSGSKSMKRSRSPIIKSSAITKNLGSSLTSRLIFSIIMDD</sequence>
<keyword evidence="2" id="KW-0805">Transcription regulation</keyword>
<dbReference type="Pfam" id="PF13411">
    <property type="entry name" value="MerR_1"/>
    <property type="match status" value="1"/>
</dbReference>
<accession>A0ABY4EL32</accession>
<gene>
    <name evidence="6" type="ORF">MUN89_02630</name>
</gene>
<evidence type="ECO:0000256" key="2">
    <source>
        <dbReference type="ARBA" id="ARBA00023015"/>
    </source>
</evidence>
<evidence type="ECO:0000256" key="4">
    <source>
        <dbReference type="ARBA" id="ARBA00023163"/>
    </source>
</evidence>
<evidence type="ECO:0000256" key="3">
    <source>
        <dbReference type="ARBA" id="ARBA00023125"/>
    </source>
</evidence>
<name>A0ABY4EL32_9BACI</name>
<organism evidence="6 7">
    <name type="scientific">Halobacillus salinarum</name>
    <dbReference type="NCBI Taxonomy" id="2932257"/>
    <lineage>
        <taxon>Bacteria</taxon>
        <taxon>Bacillati</taxon>
        <taxon>Bacillota</taxon>
        <taxon>Bacilli</taxon>
        <taxon>Bacillales</taxon>
        <taxon>Bacillaceae</taxon>
        <taxon>Halobacillus</taxon>
    </lineage>
</organism>
<dbReference type="InterPro" id="IPR047057">
    <property type="entry name" value="MerR_fam"/>
</dbReference>
<dbReference type="EMBL" id="CP095073">
    <property type="protein sequence ID" value="UOQ44869.1"/>
    <property type="molecule type" value="Genomic_DNA"/>
</dbReference>
<dbReference type="PANTHER" id="PTHR30204">
    <property type="entry name" value="REDOX-CYCLING DRUG-SENSING TRANSCRIPTIONAL ACTIVATOR SOXR"/>
    <property type="match status" value="1"/>
</dbReference>
<keyword evidence="3" id="KW-0238">DNA-binding</keyword>
<keyword evidence="7" id="KW-1185">Reference proteome</keyword>
<keyword evidence="1" id="KW-0678">Repressor</keyword>
<dbReference type="PROSITE" id="PS50937">
    <property type="entry name" value="HTH_MERR_2"/>
    <property type="match status" value="1"/>
</dbReference>
<dbReference type="SUPFAM" id="SSF46955">
    <property type="entry name" value="Putative DNA-binding domain"/>
    <property type="match status" value="1"/>
</dbReference>
<evidence type="ECO:0000256" key="1">
    <source>
        <dbReference type="ARBA" id="ARBA00022491"/>
    </source>
</evidence>
<dbReference type="RefSeq" id="WP_244711164.1">
    <property type="nucleotide sequence ID" value="NZ_CP095073.1"/>
</dbReference>
<dbReference type="InterPro" id="IPR009061">
    <property type="entry name" value="DNA-bd_dom_put_sf"/>
</dbReference>
<proteinExistence type="predicted"/>
<dbReference type="InterPro" id="IPR000551">
    <property type="entry name" value="MerR-type_HTH_dom"/>
</dbReference>
<dbReference type="PANTHER" id="PTHR30204:SF69">
    <property type="entry name" value="MERR-FAMILY TRANSCRIPTIONAL REGULATOR"/>
    <property type="match status" value="1"/>
</dbReference>
<evidence type="ECO:0000313" key="6">
    <source>
        <dbReference type="EMBL" id="UOQ44869.1"/>
    </source>
</evidence>
<dbReference type="Gene3D" id="1.10.1660.10">
    <property type="match status" value="1"/>
</dbReference>
<feature type="domain" description="HTH merR-type" evidence="5">
    <location>
        <begin position="1"/>
        <end position="71"/>
    </location>
</feature>